<keyword evidence="2" id="KW-1185">Reference proteome</keyword>
<gene>
    <name evidence="1" type="ORF">AAJ76_6000114062</name>
</gene>
<dbReference type="Proteomes" id="UP000034350">
    <property type="component" value="Unassembled WGS sequence"/>
</dbReference>
<reference evidence="1 2" key="1">
    <citation type="journal article" date="2015" name="Environ. Microbiol.">
        <title>Genome analyses suggest the presence of polyploidy and recent human-driven expansions in eight global populations of the honeybee pathogen Nosema ceranae.</title>
        <authorList>
            <person name="Pelin A."/>
            <person name="Selman M."/>
            <person name="Aris-Brosou S."/>
            <person name="Farinelli L."/>
            <person name="Corradi N."/>
        </authorList>
    </citation>
    <scope>NUCLEOTIDE SEQUENCE [LARGE SCALE GENOMIC DNA]</scope>
    <source>
        <strain evidence="1 2">PA08 1199</strain>
    </source>
</reference>
<dbReference type="AlphaFoldDB" id="A0A0F9ZFL7"/>
<dbReference type="RefSeq" id="XP_024331936.1">
    <property type="nucleotide sequence ID" value="XM_024476076.1"/>
</dbReference>
<dbReference type="GeneID" id="36321025"/>
<name>A0A0F9ZFL7_9MICR</name>
<comment type="caution">
    <text evidence="1">The sequence shown here is derived from an EMBL/GenBank/DDBJ whole genome shotgun (WGS) entry which is preliminary data.</text>
</comment>
<sequence>MTQKYNLNKSYLKTYVLNNGVVNLFYNKFFSVNCLRRNSCVNLKVGLKSEIKMFNNSQSIFKILNLKNAYCISFYIKFLISSTKKQNLFNEAF</sequence>
<evidence type="ECO:0000313" key="2">
    <source>
        <dbReference type="Proteomes" id="UP000034350"/>
    </source>
</evidence>
<proteinExistence type="predicted"/>
<dbReference type="EMBL" id="JPQZ01000006">
    <property type="protein sequence ID" value="KKO76194.1"/>
    <property type="molecule type" value="Genomic_DNA"/>
</dbReference>
<accession>A0A0F9ZFL7</accession>
<protein>
    <submittedName>
        <fullName evidence="1">Uncharacterized protein</fullName>
    </submittedName>
</protein>
<evidence type="ECO:0000313" key="1">
    <source>
        <dbReference type="EMBL" id="KKO76194.1"/>
    </source>
</evidence>
<dbReference type="VEuPathDB" id="MicrosporidiaDB:AAJ76_6000114062"/>
<organism evidence="1 2">
    <name type="scientific">Vairimorpha ceranae</name>
    <dbReference type="NCBI Taxonomy" id="40302"/>
    <lineage>
        <taxon>Eukaryota</taxon>
        <taxon>Fungi</taxon>
        <taxon>Fungi incertae sedis</taxon>
        <taxon>Microsporidia</taxon>
        <taxon>Nosematidae</taxon>
        <taxon>Vairimorpha</taxon>
    </lineage>
</organism>